<evidence type="ECO:0000256" key="1">
    <source>
        <dbReference type="SAM" id="MobiDB-lite"/>
    </source>
</evidence>
<evidence type="ECO:0000313" key="2">
    <source>
        <dbReference type="EMBL" id="AAP51014.1"/>
    </source>
</evidence>
<organism evidence="2">
    <name type="scientific">Narcissus mosaic virus strain New Zealand</name>
    <dbReference type="NCBI Taxonomy" id="231981"/>
    <lineage>
        <taxon>Viruses</taxon>
        <taxon>Riboviria</taxon>
        <taxon>Orthornavirae</taxon>
        <taxon>Kitrinoviricota</taxon>
        <taxon>Alsuviricetes</taxon>
        <taxon>Tymovirales</taxon>
        <taxon>Alphaflexiviridae</taxon>
        <taxon>Potexvirus</taxon>
        <taxon>Potexvirus narcissi</taxon>
        <taxon>Narcissus mosaic virus</taxon>
    </lineage>
</organism>
<dbReference type="EMBL" id="AY225449">
    <property type="protein sequence ID" value="AAP51014.1"/>
    <property type="molecule type" value="Genomic_RNA"/>
</dbReference>
<feature type="region of interest" description="Disordered" evidence="1">
    <location>
        <begin position="110"/>
        <end position="130"/>
    </location>
</feature>
<dbReference type="Pfam" id="PF01307">
    <property type="entry name" value="Plant_vir_prot"/>
    <property type="match status" value="1"/>
</dbReference>
<sequence>MPGLTPPVNYEQVYKVLAIGFLLCASIYCLRSNHLPHVGDNIHSLPHGGNYADGTKRVQYFRPHSSTSTNHKYTALCAVLTLSLLIFAQTRLAAGNRSTSVSICHHCSSQGSLSGGNHGRVSGHSELPTT</sequence>
<accession>Q6XLP1</accession>
<name>Q6XLP1_NMV</name>
<dbReference type="InterPro" id="IPR001896">
    <property type="entry name" value="Plant_vir_prot"/>
</dbReference>
<protein>
    <submittedName>
        <fullName evidence="2">14K protein</fullName>
    </submittedName>
</protein>
<reference evidence="2" key="1">
    <citation type="submission" date="2003-01" db="EMBL/GenBank/DDBJ databases">
        <title>The complete nucleotide sequence of the narcissus mosaic virus New Zealand strain.</title>
        <authorList>
            <person name="Zhang G.G."/>
            <person name="Thrush A."/>
            <person name="Forster R.L."/>
        </authorList>
    </citation>
    <scope>NUCLEOTIDE SEQUENCE</scope>
    <source>
        <strain evidence="2">New Zealand</strain>
    </source>
</reference>
<proteinExistence type="predicted"/>